<evidence type="ECO:0000313" key="4">
    <source>
        <dbReference type="EMBL" id="HIS73516.1"/>
    </source>
</evidence>
<keyword evidence="2" id="KW-0653">Protein transport</keyword>
<evidence type="ECO:0000256" key="3">
    <source>
        <dbReference type="SAM" id="Coils"/>
    </source>
</evidence>
<dbReference type="GO" id="GO:0015031">
    <property type="term" value="P:protein transport"/>
    <property type="evidence" value="ECO:0007669"/>
    <property type="project" value="UniProtKB-KW"/>
</dbReference>
<accession>A0A9D1FGR4</accession>
<dbReference type="EMBL" id="DVJQ01000006">
    <property type="protein sequence ID" value="HIS73516.1"/>
    <property type="molecule type" value="Genomic_DNA"/>
</dbReference>
<reference evidence="4" key="2">
    <citation type="journal article" date="2021" name="PeerJ">
        <title>Extensive microbial diversity within the chicken gut microbiome revealed by metagenomics and culture.</title>
        <authorList>
            <person name="Gilroy R."/>
            <person name="Ravi A."/>
            <person name="Getino M."/>
            <person name="Pursley I."/>
            <person name="Horton D.L."/>
            <person name="Alikhan N.F."/>
            <person name="Baker D."/>
            <person name="Gharbi K."/>
            <person name="Hall N."/>
            <person name="Watson M."/>
            <person name="Adriaenssens E.M."/>
            <person name="Foster-Nyarko E."/>
            <person name="Jarju S."/>
            <person name="Secka A."/>
            <person name="Antonio M."/>
            <person name="Oren A."/>
            <person name="Chaudhuri R.R."/>
            <person name="La Ragione R."/>
            <person name="Hildebrand F."/>
            <person name="Pallen M.J."/>
        </authorList>
    </citation>
    <scope>NUCLEOTIDE SEQUENCE</scope>
    <source>
        <strain evidence="4">CHK152-2871</strain>
    </source>
</reference>
<sequence length="261" mass="29037">MSRITSDKISLGDSVVVDFFTDEDLACGDVKEEQESEPEVSPQVLAKLDLLEKEAQDKAQRIVEEANAKSSQILSDASFEAEKIINEAQVKADELEKNANELIEKAKSESEQIVLQANQQAHEISLEASQSGAKEGYEAGYKDGLNKIKEELIQKIYGMDEIVRNTFEIKQKILKSSKDEIINLVLMIAKKISLESVNAKAVATLVSKSLSLLTDKENIELILSEKYAKLINEVLNGYLGGDLENDEIDIDKLKNIKLTYN</sequence>
<dbReference type="AlphaFoldDB" id="A0A9D1FGR4"/>
<evidence type="ECO:0000313" key="5">
    <source>
        <dbReference type="Proteomes" id="UP000886865"/>
    </source>
</evidence>
<comment type="caution">
    <text evidence="4">The sequence shown here is derived from an EMBL/GenBank/DDBJ whole genome shotgun (WGS) entry which is preliminary data.</text>
</comment>
<dbReference type="Proteomes" id="UP000886865">
    <property type="component" value="Unassembled WGS sequence"/>
</dbReference>
<gene>
    <name evidence="4" type="ORF">IAA86_00685</name>
</gene>
<name>A0A9D1FGR4_9BACT</name>
<evidence type="ECO:0008006" key="6">
    <source>
        <dbReference type="Google" id="ProtNLM"/>
    </source>
</evidence>
<dbReference type="PANTHER" id="PTHR34982">
    <property type="entry name" value="YOP PROTEINS TRANSLOCATION PROTEIN L"/>
    <property type="match status" value="1"/>
</dbReference>
<dbReference type="GO" id="GO:0005829">
    <property type="term" value="C:cytosol"/>
    <property type="evidence" value="ECO:0007669"/>
    <property type="project" value="TreeGrafter"/>
</dbReference>
<dbReference type="PANTHER" id="PTHR34982:SF1">
    <property type="entry name" value="FLAGELLAR ASSEMBLY PROTEIN FLIH"/>
    <property type="match status" value="1"/>
</dbReference>
<evidence type="ECO:0000256" key="2">
    <source>
        <dbReference type="ARBA" id="ARBA00022927"/>
    </source>
</evidence>
<dbReference type="InterPro" id="IPR051472">
    <property type="entry name" value="T3SS_Stator/FliH"/>
</dbReference>
<feature type="coiled-coil region" evidence="3">
    <location>
        <begin position="48"/>
        <end position="112"/>
    </location>
</feature>
<organism evidence="4 5">
    <name type="scientific">Candidatus Galligastranaerophilus intestinavium</name>
    <dbReference type="NCBI Taxonomy" id="2840836"/>
    <lineage>
        <taxon>Bacteria</taxon>
        <taxon>Candidatus Galligastranaerophilus</taxon>
    </lineage>
</organism>
<keyword evidence="3" id="KW-0175">Coiled coil</keyword>
<protein>
    <recommendedName>
        <fullName evidence="6">Flagellar assembly protein FliH/Type III secretion system HrpE domain-containing protein</fullName>
    </recommendedName>
</protein>
<proteinExistence type="predicted"/>
<evidence type="ECO:0000256" key="1">
    <source>
        <dbReference type="ARBA" id="ARBA00022448"/>
    </source>
</evidence>
<reference evidence="4" key="1">
    <citation type="submission" date="2020-10" db="EMBL/GenBank/DDBJ databases">
        <authorList>
            <person name="Gilroy R."/>
        </authorList>
    </citation>
    <scope>NUCLEOTIDE SEQUENCE</scope>
    <source>
        <strain evidence="4">CHK152-2871</strain>
    </source>
</reference>
<keyword evidence="1" id="KW-0813">Transport</keyword>